<dbReference type="GO" id="GO:0008270">
    <property type="term" value="F:zinc ion binding"/>
    <property type="evidence" value="ECO:0007669"/>
    <property type="project" value="UniProtKB-KW"/>
</dbReference>
<protein>
    <submittedName>
        <fullName evidence="6">Superfamily II DNA or RNA helicase, SNF2 family</fullName>
    </submittedName>
</protein>
<keyword evidence="7" id="KW-1185">Reference proteome</keyword>
<evidence type="ECO:0000313" key="6">
    <source>
        <dbReference type="EMBL" id="SFM19479.1"/>
    </source>
</evidence>
<evidence type="ECO:0000256" key="1">
    <source>
        <dbReference type="ARBA" id="ARBA00022801"/>
    </source>
</evidence>
<dbReference type="InterPro" id="IPR013663">
    <property type="entry name" value="Helicase_SWF/SNF/SWI_bac"/>
</dbReference>
<keyword evidence="6" id="KW-0347">Helicase</keyword>
<evidence type="ECO:0000259" key="5">
    <source>
        <dbReference type="PROSITE" id="PS51194"/>
    </source>
</evidence>
<keyword evidence="6" id="KW-0547">Nucleotide-binding</keyword>
<keyword evidence="2" id="KW-0862">Zinc</keyword>
<dbReference type="InterPro" id="IPR000330">
    <property type="entry name" value="SNF2_N"/>
</dbReference>
<dbReference type="InterPro" id="IPR038718">
    <property type="entry name" value="SNF2-like_sf"/>
</dbReference>
<reference evidence="7" key="1">
    <citation type="submission" date="2016-10" db="EMBL/GenBank/DDBJ databases">
        <authorList>
            <person name="Varghese N."/>
            <person name="Submissions S."/>
        </authorList>
    </citation>
    <scope>NUCLEOTIDE SEQUENCE [LARGE SCALE GENOMIC DNA]</scope>
    <source>
        <strain evidence="7">DSM 13327</strain>
    </source>
</reference>
<dbReference type="Pfam" id="PF04434">
    <property type="entry name" value="SWIM"/>
    <property type="match status" value="1"/>
</dbReference>
<feature type="domain" description="Helicase ATP-binding" evidence="4">
    <location>
        <begin position="633"/>
        <end position="793"/>
    </location>
</feature>
<dbReference type="CDD" id="cd18793">
    <property type="entry name" value="SF2_C_SNF"/>
    <property type="match status" value="1"/>
</dbReference>
<evidence type="ECO:0000313" key="7">
    <source>
        <dbReference type="Proteomes" id="UP000199520"/>
    </source>
</evidence>
<dbReference type="EMBL" id="FOTS01000053">
    <property type="protein sequence ID" value="SFM19479.1"/>
    <property type="molecule type" value="Genomic_DNA"/>
</dbReference>
<dbReference type="GO" id="GO:0016787">
    <property type="term" value="F:hydrolase activity"/>
    <property type="evidence" value="ECO:0007669"/>
    <property type="project" value="UniProtKB-KW"/>
</dbReference>
<dbReference type="GO" id="GO:0005524">
    <property type="term" value="F:ATP binding"/>
    <property type="evidence" value="ECO:0007669"/>
    <property type="project" value="InterPro"/>
</dbReference>
<feature type="domain" description="Helicase C-terminal" evidence="5">
    <location>
        <begin position="918"/>
        <end position="1072"/>
    </location>
</feature>
<dbReference type="RefSeq" id="WP_090942487.1">
    <property type="nucleotide sequence ID" value="NZ_FOTS01000053.1"/>
</dbReference>
<keyword evidence="2" id="KW-0863">Zinc-finger</keyword>
<gene>
    <name evidence="6" type="ORF">SAMN04490355_105312</name>
</gene>
<proteinExistence type="predicted"/>
<dbReference type="CDD" id="cd18012">
    <property type="entry name" value="DEXQc_arch_SWI2_SNF2"/>
    <property type="match status" value="1"/>
</dbReference>
<dbReference type="PROSITE" id="PS51194">
    <property type="entry name" value="HELICASE_CTER"/>
    <property type="match status" value="1"/>
</dbReference>
<dbReference type="InterPro" id="IPR001650">
    <property type="entry name" value="Helicase_C-like"/>
</dbReference>
<dbReference type="FunFam" id="3.40.50.300:FF:000533">
    <property type="entry name" value="Helicase, Snf2 family"/>
    <property type="match status" value="1"/>
</dbReference>
<keyword evidence="1" id="KW-0378">Hydrolase</keyword>
<dbReference type="PROSITE" id="PS50966">
    <property type="entry name" value="ZF_SWIM"/>
    <property type="match status" value="1"/>
</dbReference>
<accession>A0A1I4NVH4</accession>
<dbReference type="InterPro" id="IPR007527">
    <property type="entry name" value="Znf_SWIM"/>
</dbReference>
<dbReference type="InterPro" id="IPR027417">
    <property type="entry name" value="P-loop_NTPase"/>
</dbReference>
<dbReference type="InterPro" id="IPR014001">
    <property type="entry name" value="Helicase_ATP-bd"/>
</dbReference>
<name>A0A1I4NVH4_9FIRM</name>
<dbReference type="Proteomes" id="UP000199520">
    <property type="component" value="Unassembled WGS sequence"/>
</dbReference>
<evidence type="ECO:0000259" key="4">
    <source>
        <dbReference type="PROSITE" id="PS51192"/>
    </source>
</evidence>
<dbReference type="FunFam" id="3.40.50.10810:FF:000054">
    <property type="entry name" value="Helicase, Snf2 family"/>
    <property type="match status" value="1"/>
</dbReference>
<dbReference type="Pfam" id="PF00176">
    <property type="entry name" value="SNF2-rel_dom"/>
    <property type="match status" value="1"/>
</dbReference>
<dbReference type="OrthoDB" id="9760715at2"/>
<evidence type="ECO:0000256" key="2">
    <source>
        <dbReference type="PROSITE-ProRule" id="PRU00325"/>
    </source>
</evidence>
<dbReference type="SMART" id="SM00487">
    <property type="entry name" value="DEXDc"/>
    <property type="match status" value="1"/>
</dbReference>
<dbReference type="Gene3D" id="3.40.50.300">
    <property type="entry name" value="P-loop containing nucleotide triphosphate hydrolases"/>
    <property type="match status" value="1"/>
</dbReference>
<dbReference type="Pfam" id="PF08455">
    <property type="entry name" value="SNF2_assoc"/>
    <property type="match status" value="1"/>
</dbReference>
<dbReference type="PANTHER" id="PTHR10799">
    <property type="entry name" value="SNF2/RAD54 HELICASE FAMILY"/>
    <property type="match status" value="1"/>
</dbReference>
<keyword evidence="6" id="KW-0067">ATP-binding</keyword>
<dbReference type="SUPFAM" id="SSF52540">
    <property type="entry name" value="P-loop containing nucleoside triphosphate hydrolases"/>
    <property type="match status" value="2"/>
</dbReference>
<dbReference type="GO" id="GO:0004386">
    <property type="term" value="F:helicase activity"/>
    <property type="evidence" value="ECO:0007669"/>
    <property type="project" value="UniProtKB-KW"/>
</dbReference>
<evidence type="ECO:0000259" key="3">
    <source>
        <dbReference type="PROSITE" id="PS50966"/>
    </source>
</evidence>
<keyword evidence="2" id="KW-0479">Metal-binding</keyword>
<dbReference type="PROSITE" id="PS51192">
    <property type="entry name" value="HELICASE_ATP_BIND_1"/>
    <property type="match status" value="1"/>
</dbReference>
<dbReference type="InterPro" id="IPR049730">
    <property type="entry name" value="SNF2/RAD54-like_C"/>
</dbReference>
<sequence>MLTDAKIQEGAATSSSYVKGCQYYRNGNVKDIKYSQHEQAYKAQVVGSEVYTVKVNFNTYREVDGYECDCPAFSSYYHGMCKHIVAVLKVMQAHWEIYFGAEKTTTLTHATQELLDFFNHDMLEPSSYQSVPIRLMPTYGFSLEPRGKRSWLEFSLGSEKLYVMKNIPQLLDALDTQEKIAYGKNFILNPREAIFDEQAKSLLHLLQSAYADDKQLADWNPYGSSVSAFGDTRRLKLTNSNMIKFFTIMEEVPFSVEINHEKVSGIRIVKERPAIRLSVKAVVGGLKLTMETGNDVFYGLDTDFQYIYHQKTIYKVDSLFASCIKPLMKCFYENKKSEVYIPEAEAANFFSSVVPALENIGTVHISSTLLKKFHKEPLEVEIYLDRFVDGVRARVDFKYVDLTIDPLASSDKTLHRITGKFLLRSKKEENYILALFQRYGFEIIQGQLVQADEEKTYDFLLEGLQQLQNAAEVFYSDDFKNSRITYTGRISAGVKLNTKTDMLELSLDYEDMQPSELFALLASYKLKKRYHRLENGAFIPLDSTDLQIVNGLMEQLELNSADIENRIIELPKYHAMYIDSLARESSDFHMGRDYSFRKMVQDILEPQDVEYAIPEGIQGKLREYQKVGFKWLKSLASYGFGGILADDMGLGKTLQVITFLMSEKESEDIPSLVIAPTSLVYNWQQEVERFAPVLKVMIISGNQDERQEQLNHIDEVDLIVTSYALMKRDIEFYENRFFKYCFIDEAQHIKNPNTLNAKSVKKIRAKGYFALTGTPIENTLTELWSIFDFIMPGYLKSHKSFSDQFEIPISKNGEEEAVKELGRFIKPFILRRMKKAVLKELPAKIESRMINEMTEEQAKLYAAWILQVKTEFENEVQNHGFSKSQIKILSLLTRLRQLCCHPSLFIEDYHGGSGKLEMLTELLEDAVSGGHRVLLFSQFTGMLAIVKKELESRNIGYYYLDGSTKAEERIKLVNSFNEGEKDVFLISLKAGGTGLNLTGADMVIHYDPWWNPAVEEQATDRAYRIGQKNSVQVYKLITKNTIEEKIYELQQKKREMIDALIQPGENFLAKMSEEEIRKLFDT</sequence>
<feature type="domain" description="SWIM-type" evidence="3">
    <location>
        <begin position="51"/>
        <end position="92"/>
    </location>
</feature>
<dbReference type="Gene3D" id="3.40.50.10810">
    <property type="entry name" value="Tandem AAA-ATPase domain"/>
    <property type="match status" value="1"/>
</dbReference>
<dbReference type="Pfam" id="PF00271">
    <property type="entry name" value="Helicase_C"/>
    <property type="match status" value="1"/>
</dbReference>
<dbReference type="STRING" id="1123291.SAMN04490355_105312"/>
<dbReference type="SMART" id="SM00490">
    <property type="entry name" value="HELICc"/>
    <property type="match status" value="1"/>
</dbReference>
<dbReference type="AlphaFoldDB" id="A0A1I4NVH4"/>
<organism evidence="6 7">
    <name type="scientific">Pelosinus propionicus DSM 13327</name>
    <dbReference type="NCBI Taxonomy" id="1123291"/>
    <lineage>
        <taxon>Bacteria</taxon>
        <taxon>Bacillati</taxon>
        <taxon>Bacillota</taxon>
        <taxon>Negativicutes</taxon>
        <taxon>Selenomonadales</taxon>
        <taxon>Sporomusaceae</taxon>
        <taxon>Pelosinus</taxon>
    </lineage>
</organism>